<name>A0A2K5B193_9HYME</name>
<dbReference type="Pfam" id="PF01395">
    <property type="entry name" value="PBP_GOBP"/>
    <property type="match status" value="1"/>
</dbReference>
<dbReference type="FunFam" id="1.10.238.20:FF:000001">
    <property type="entry name" value="General odorant-binding protein lush"/>
    <property type="match status" value="1"/>
</dbReference>
<dbReference type="GO" id="GO:0007608">
    <property type="term" value="P:sensory perception of smell"/>
    <property type="evidence" value="ECO:0007669"/>
    <property type="project" value="UniProtKB-ARBA"/>
</dbReference>
<feature type="chain" id="PRO_5014447044" evidence="4">
    <location>
        <begin position="20"/>
        <end position="139"/>
    </location>
</feature>
<dbReference type="SUPFAM" id="SSF47565">
    <property type="entry name" value="Insect pheromone/odorant-binding proteins"/>
    <property type="match status" value="1"/>
</dbReference>
<proteinExistence type="evidence at transcript level"/>
<evidence type="ECO:0000256" key="1">
    <source>
        <dbReference type="ARBA" id="ARBA00004613"/>
    </source>
</evidence>
<evidence type="ECO:0000256" key="2">
    <source>
        <dbReference type="ARBA" id="ARBA00008098"/>
    </source>
</evidence>
<accession>A0A2K5B193</accession>
<protein>
    <submittedName>
        <fullName evidence="5">OBP7</fullName>
    </submittedName>
</protein>
<sequence>MQKIALFLAIFLVAYRVEAANEIPPEIKEMIAGIREKCHRETGVDIEHIDRTVEGYFHPSETLGCYFSCVFNSFDLLDHDGHLDFDKCLKRLEGVESFREHGTEMIEKCRHLSGKNPCDSAFNLVQCFQQANPEKFFVI</sequence>
<organism evidence="5">
    <name type="scientific">Trichogramma japonicum</name>
    <dbReference type="NCBI Taxonomy" id="311206"/>
    <lineage>
        <taxon>Eukaryota</taxon>
        <taxon>Metazoa</taxon>
        <taxon>Ecdysozoa</taxon>
        <taxon>Arthropoda</taxon>
        <taxon>Hexapoda</taxon>
        <taxon>Insecta</taxon>
        <taxon>Pterygota</taxon>
        <taxon>Neoptera</taxon>
        <taxon>Endopterygota</taxon>
        <taxon>Hymenoptera</taxon>
        <taxon>Apocrita</taxon>
        <taxon>Proctotrupomorpha</taxon>
        <taxon>Chalcidoidea</taxon>
        <taxon>Trichogrammatidae</taxon>
        <taxon>Trichogramma</taxon>
    </lineage>
</organism>
<keyword evidence="4" id="KW-0732">Signal</keyword>
<dbReference type="CDD" id="cd23992">
    <property type="entry name" value="PBP_GOBP"/>
    <property type="match status" value="1"/>
</dbReference>
<comment type="similarity">
    <text evidence="2">Belongs to the PBP/GOBP family.</text>
</comment>
<dbReference type="PANTHER" id="PTHR21364:SF2">
    <property type="entry name" value="GENERAL ODORANT-BINDING PROTEIN 19A"/>
    <property type="match status" value="1"/>
</dbReference>
<feature type="signal peptide" evidence="4">
    <location>
        <begin position="1"/>
        <end position="19"/>
    </location>
</feature>
<dbReference type="SMART" id="SM00708">
    <property type="entry name" value="PhBP"/>
    <property type="match status" value="1"/>
</dbReference>
<evidence type="ECO:0000256" key="4">
    <source>
        <dbReference type="SAM" id="SignalP"/>
    </source>
</evidence>
<dbReference type="InterPro" id="IPR006170">
    <property type="entry name" value="PBP/GOBP"/>
</dbReference>
<dbReference type="AlphaFoldDB" id="A0A2K5B193"/>
<evidence type="ECO:0000256" key="3">
    <source>
        <dbReference type="ARBA" id="ARBA00022525"/>
    </source>
</evidence>
<reference evidence="5" key="1">
    <citation type="submission" date="2016-12" db="EMBL/GenBank/DDBJ databases">
        <title>Identification and sex expression profile of odorant-binding proteins in the Trichogramma japonicum using RNA-seq.</title>
        <authorList>
            <person name="Wu J."/>
        </authorList>
    </citation>
    <scope>NUCLEOTIDE SEQUENCE</scope>
</reference>
<comment type="subcellular location">
    <subcellularLocation>
        <location evidence="1">Secreted</location>
    </subcellularLocation>
</comment>
<dbReference type="InterPro" id="IPR036728">
    <property type="entry name" value="PBP_GOBP_sf"/>
</dbReference>
<dbReference type="Gene3D" id="1.10.238.20">
    <property type="entry name" value="Pheromone/general odorant binding protein domain"/>
    <property type="match status" value="1"/>
</dbReference>
<keyword evidence="3" id="KW-0964">Secreted</keyword>
<dbReference type="GO" id="GO:0005576">
    <property type="term" value="C:extracellular region"/>
    <property type="evidence" value="ECO:0007669"/>
    <property type="project" value="UniProtKB-SubCell"/>
</dbReference>
<dbReference type="GO" id="GO:0005549">
    <property type="term" value="F:odorant binding"/>
    <property type="evidence" value="ECO:0007669"/>
    <property type="project" value="InterPro"/>
</dbReference>
<dbReference type="EMBL" id="KY391811">
    <property type="protein sequence ID" value="ASA40281.1"/>
    <property type="molecule type" value="mRNA"/>
</dbReference>
<dbReference type="PANTHER" id="PTHR21364">
    <property type="entry name" value="GENERAL ODORANT-BINDING PROTEIN 19A"/>
    <property type="match status" value="1"/>
</dbReference>
<evidence type="ECO:0000313" key="5">
    <source>
        <dbReference type="EMBL" id="ASA40281.1"/>
    </source>
</evidence>